<proteinExistence type="predicted"/>
<keyword evidence="3" id="KW-1185">Reference proteome</keyword>
<dbReference type="Proteomes" id="UP000016922">
    <property type="component" value="Unassembled WGS sequence"/>
</dbReference>
<evidence type="ECO:0000313" key="2">
    <source>
        <dbReference type="EMBL" id="EPE30260.1"/>
    </source>
</evidence>
<reference evidence="2 3" key="1">
    <citation type="journal article" date="2013" name="BMC Genomics">
        <title>Genomics-driven discovery of the pneumocandin biosynthetic gene cluster in the fungus Glarea lozoyensis.</title>
        <authorList>
            <person name="Chen L."/>
            <person name="Yue Q."/>
            <person name="Zhang X."/>
            <person name="Xiang M."/>
            <person name="Wang C."/>
            <person name="Li S."/>
            <person name="Che Y."/>
            <person name="Ortiz-Lopez F.J."/>
            <person name="Bills G.F."/>
            <person name="Liu X."/>
            <person name="An Z."/>
        </authorList>
    </citation>
    <scope>NUCLEOTIDE SEQUENCE [LARGE SCALE GENOMIC DNA]</scope>
    <source>
        <strain evidence="3">ATCC 20868 / MF5171</strain>
    </source>
</reference>
<name>S3CXC7_GLAL2</name>
<dbReference type="OrthoDB" id="3235083at2759"/>
<accession>S3CXC7</accession>
<dbReference type="RefSeq" id="XP_008082653.1">
    <property type="nucleotide sequence ID" value="XM_008084462.1"/>
</dbReference>
<protein>
    <submittedName>
        <fullName evidence="2">Uncharacterized protein</fullName>
    </submittedName>
</protein>
<feature type="region of interest" description="Disordered" evidence="1">
    <location>
        <begin position="1053"/>
        <end position="1075"/>
    </location>
</feature>
<sequence length="1424" mass="154695">MSPTIRFKTNVAFPVFRKGSGIPSIEKSTSEKIFIESCAEFLDQHVSGSTLGTKAQSKLIHDLNGQPMVLSIGSDQHLYLCIYVNGAVGGWLVTDINPNPAFEARVFDATKSTNGKGLIIAVSGYGSDKAKTEVWQAILECPAFDAPSHGDVNLSNIQALPWASIGASIATRTVESLVCTQLPDSRYRIVAAVNATSRLEGSYFFLDSSASQQDWKPLRLAQQVETVLSCAHGNVPKLGQGEFVLFQDASAKKETACLFQATEGGAKAIFLTALSRPISLSTSVNERGLTDLWIATEDGIGYVNHMKLGEAPERLLTGTAFSKIFAVESRTVDEASKILVYALSSHGELYIVEGSRPSADKKNVRFQASQVPIRTNIRTIAGNINPCTNASEVVFVSRDNDDLFHLARDPQTCLWKETQIVVKSKQPLKRTKVAAYVVNVSFTNGKGVPVPGGFQIQLTSAASLAYVNDRTYNLDQRPQTLSTDQFGRLEIVIPVSSGLGAAPIGLRFLADTSETRIFQIQPAQKVLSAISSLKTGNDLKNATSPDGRPLFPQSAKDQSQDNFDQVAQVFANVPAMITAIDPNATPDSPLAPSKLDTVIVWQKGEKGSQGDKSWLDSAVDVVGTIVGDVVEFLKTAVKGIVKLAMKIAGPVIRFILKIGVKVIRFALNTVSTVITGLANLLEGVTGINLSFITDFFKFRYKRVAETQKVLALVVESAITLSSRYLHHHRASLVDGIDIIGKFFEGLIGSPATITSSPPEDNSEGGFFSNPIISNLLKFNPLSWILEAITEELGDDFKIPSLDLNLVGQIFAALKEQFELLWGFLQRSWTEVRAAISEPDTVMEHLQNVLRDGFWTIFNAIKVIILRVFDLFLNSYDAIANFCRGTWKIPFITDLWEELADCDFTLINFVTYVAAQILELSNPKKESISAQWNLRAAFGDIEKAEMPPLLPKHWSSDDSEDVDESQKLFQQQIALTQSAQQAGKQELELNPVKEPRFGLMMTAGPAIISKPDEPTTRIEPPSQAVEIVIALARAGKKLTRSANLAVQGFSVGSVGSDSKGGSTGGGSGSIDMGSSQSTRASSFLSADGVSSSSLFDSSHLGKEPAKPTSGGEVMSVKNILIGNNTFACLCLITEQVLLYNNYEKSLRSKENFDGNSVELITSVVGLFFSFFADSPPIMAMSNFINSAGGFAATCCHPEKDAFTYVSLGASGCQAVSSIVFLVKEPTCQAIGWGGTALGFIGDITFTIRNLMNCLKRDKFQLPEIPSEEPGAQPLPETKDPKKKVKRFVSAINQAKAGVVEEKFAHLDTRFRSEPPVGDICGGTRGPLLAIVVPEPLETGYDAYRAALQYFDRRKGSVPVGEEGGINYRGTTGLLPNRIAQAWKRLLGDDVDEAAIRAEVETWLEETEEAFRTLKRSLDTEHDLRT</sequence>
<dbReference type="KEGG" id="glz:GLAREA_12983"/>
<dbReference type="EMBL" id="KE145364">
    <property type="protein sequence ID" value="EPE30260.1"/>
    <property type="molecule type" value="Genomic_DNA"/>
</dbReference>
<dbReference type="eggNOG" id="ENOG502RY9M">
    <property type="taxonomic scope" value="Eukaryota"/>
</dbReference>
<evidence type="ECO:0000256" key="1">
    <source>
        <dbReference type="SAM" id="MobiDB-lite"/>
    </source>
</evidence>
<dbReference type="GeneID" id="19472023"/>
<organism evidence="2 3">
    <name type="scientific">Glarea lozoyensis (strain ATCC 20868 / MF5171)</name>
    <dbReference type="NCBI Taxonomy" id="1116229"/>
    <lineage>
        <taxon>Eukaryota</taxon>
        <taxon>Fungi</taxon>
        <taxon>Dikarya</taxon>
        <taxon>Ascomycota</taxon>
        <taxon>Pezizomycotina</taxon>
        <taxon>Leotiomycetes</taxon>
        <taxon>Helotiales</taxon>
        <taxon>Helotiaceae</taxon>
        <taxon>Glarea</taxon>
    </lineage>
</organism>
<dbReference type="HOGENOM" id="CLU_256779_0_0_1"/>
<evidence type="ECO:0000313" key="3">
    <source>
        <dbReference type="Proteomes" id="UP000016922"/>
    </source>
</evidence>
<gene>
    <name evidence="2" type="ORF">GLAREA_12983</name>
</gene>